<evidence type="ECO:0000313" key="2">
    <source>
        <dbReference type="Proteomes" id="UP000620550"/>
    </source>
</evidence>
<organism evidence="1 2">
    <name type="scientific">Sphingobacterium griseoflavum</name>
    <dbReference type="NCBI Taxonomy" id="1474952"/>
    <lineage>
        <taxon>Bacteria</taxon>
        <taxon>Pseudomonadati</taxon>
        <taxon>Bacteroidota</taxon>
        <taxon>Sphingobacteriia</taxon>
        <taxon>Sphingobacteriales</taxon>
        <taxon>Sphingobacteriaceae</taxon>
        <taxon>Sphingobacterium</taxon>
    </lineage>
</organism>
<proteinExistence type="predicted"/>
<comment type="caution">
    <text evidence="1">The sequence shown here is derived from an EMBL/GenBank/DDBJ whole genome shotgun (WGS) entry which is preliminary data.</text>
</comment>
<protein>
    <submittedName>
        <fullName evidence="1">Uncharacterized protein</fullName>
    </submittedName>
</protein>
<name>A0ABQ3HVS1_9SPHI</name>
<evidence type="ECO:0000313" key="1">
    <source>
        <dbReference type="EMBL" id="GHE31265.1"/>
    </source>
</evidence>
<keyword evidence="2" id="KW-1185">Reference proteome</keyword>
<sequence>MSFNVSAERKLFWDLHELLTNKDIQAMIDLHQHRYPYTHDKGLILKNFTDSTLADDEFDPVCLRGKYWEFIKEDIAEAVKRYNNMRSQSHTDAHGQADVYSFKESFMNISPLAPTF</sequence>
<reference evidence="2" key="1">
    <citation type="journal article" date="2019" name="Int. J. Syst. Evol. Microbiol.">
        <title>The Global Catalogue of Microorganisms (GCM) 10K type strain sequencing project: providing services to taxonomists for standard genome sequencing and annotation.</title>
        <authorList>
            <consortium name="The Broad Institute Genomics Platform"/>
            <consortium name="The Broad Institute Genome Sequencing Center for Infectious Disease"/>
            <person name="Wu L."/>
            <person name="Ma J."/>
        </authorList>
    </citation>
    <scope>NUCLEOTIDE SEQUENCE [LARGE SCALE GENOMIC DNA]</scope>
    <source>
        <strain evidence="2">CGMCC 1.12966</strain>
    </source>
</reference>
<gene>
    <name evidence="1" type="ORF">GCM10017764_12970</name>
</gene>
<dbReference type="Proteomes" id="UP000620550">
    <property type="component" value="Unassembled WGS sequence"/>
</dbReference>
<dbReference type="EMBL" id="BNAF01000004">
    <property type="protein sequence ID" value="GHE31265.1"/>
    <property type="molecule type" value="Genomic_DNA"/>
</dbReference>
<accession>A0ABQ3HVS1</accession>